<reference evidence="7" key="1">
    <citation type="journal article" date="2019" name="Int. J. Syst. Evol. Microbiol.">
        <title>The Global Catalogue of Microorganisms (GCM) 10K type strain sequencing project: providing services to taxonomists for standard genome sequencing and annotation.</title>
        <authorList>
            <consortium name="The Broad Institute Genomics Platform"/>
            <consortium name="The Broad Institute Genome Sequencing Center for Infectious Disease"/>
            <person name="Wu L."/>
            <person name="Ma J."/>
        </authorList>
    </citation>
    <scope>NUCLEOTIDE SEQUENCE [LARGE SCALE GENOMIC DNA]</scope>
    <source>
        <strain evidence="7">CGMCC 1.16306</strain>
    </source>
</reference>
<keyword evidence="2" id="KW-0479">Metal-binding</keyword>
<dbReference type="CDD" id="cd10548">
    <property type="entry name" value="cupin_CDO"/>
    <property type="match status" value="1"/>
</dbReference>
<gene>
    <name evidence="6" type="ORF">ACFO4N_06935</name>
</gene>
<evidence type="ECO:0000313" key="7">
    <source>
        <dbReference type="Proteomes" id="UP001596022"/>
    </source>
</evidence>
<dbReference type="InterPro" id="IPR014710">
    <property type="entry name" value="RmlC-like_jellyroll"/>
</dbReference>
<evidence type="ECO:0000256" key="5">
    <source>
        <dbReference type="ARBA" id="ARBA00023004"/>
    </source>
</evidence>
<dbReference type="InterPro" id="IPR011051">
    <property type="entry name" value="RmlC_Cupin_sf"/>
</dbReference>
<name>A0ABV9GKD5_9BACL</name>
<keyword evidence="3 6" id="KW-0223">Dioxygenase</keyword>
<dbReference type="SUPFAM" id="SSF51182">
    <property type="entry name" value="RmlC-like cupins"/>
    <property type="match status" value="1"/>
</dbReference>
<dbReference type="EMBL" id="JBHSFW010000001">
    <property type="protein sequence ID" value="MFC4618467.1"/>
    <property type="molecule type" value="Genomic_DNA"/>
</dbReference>
<dbReference type="PANTHER" id="PTHR12918">
    <property type="entry name" value="CYSTEINE DIOXYGENASE"/>
    <property type="match status" value="1"/>
</dbReference>
<keyword evidence="7" id="KW-1185">Reference proteome</keyword>
<dbReference type="PANTHER" id="PTHR12918:SF1">
    <property type="entry name" value="CYSTEINE DIOXYGENASE TYPE 1"/>
    <property type="match status" value="1"/>
</dbReference>
<dbReference type="GO" id="GO:0051213">
    <property type="term" value="F:dioxygenase activity"/>
    <property type="evidence" value="ECO:0007669"/>
    <property type="project" value="UniProtKB-KW"/>
</dbReference>
<dbReference type="Proteomes" id="UP001596022">
    <property type="component" value="Unassembled WGS sequence"/>
</dbReference>
<sequence length="192" mass="21756">MSDNFTNFINDMTKVVECCEKDGDRVLEAERLVDQLIRTTDWLPEEKQAPDDGQYARHSLYRDPLDRFEVLALVWKPGQKTPLHDHDGTWGVEGVVKGRMRITNYLQLGTLPDNIVKLSYSGAVNVNEQSTGQLLPPADCHILEAIGEENVVTIHVYGKQLKSFKVFELVDEAQDLYKAHDHAVGYTIESND</sequence>
<evidence type="ECO:0000256" key="3">
    <source>
        <dbReference type="ARBA" id="ARBA00022964"/>
    </source>
</evidence>
<organism evidence="6 7">
    <name type="scientific">Camelliibacillus cellulosilyticus</name>
    <dbReference type="NCBI Taxonomy" id="2174486"/>
    <lineage>
        <taxon>Bacteria</taxon>
        <taxon>Bacillati</taxon>
        <taxon>Bacillota</taxon>
        <taxon>Bacilli</taxon>
        <taxon>Bacillales</taxon>
        <taxon>Sporolactobacillaceae</taxon>
        <taxon>Camelliibacillus</taxon>
    </lineage>
</organism>
<comment type="similarity">
    <text evidence="1">Belongs to the cysteine dioxygenase family.</text>
</comment>
<dbReference type="RefSeq" id="WP_376845451.1">
    <property type="nucleotide sequence ID" value="NZ_JBHSFW010000001.1"/>
</dbReference>
<accession>A0ABV9GKD5</accession>
<evidence type="ECO:0000256" key="4">
    <source>
        <dbReference type="ARBA" id="ARBA00023002"/>
    </source>
</evidence>
<comment type="caution">
    <text evidence="6">The sequence shown here is derived from an EMBL/GenBank/DDBJ whole genome shotgun (WGS) entry which is preliminary data.</text>
</comment>
<dbReference type="InterPro" id="IPR010300">
    <property type="entry name" value="CDO_1"/>
</dbReference>
<dbReference type="Gene3D" id="2.60.120.10">
    <property type="entry name" value="Jelly Rolls"/>
    <property type="match status" value="1"/>
</dbReference>
<keyword evidence="5" id="KW-0408">Iron</keyword>
<protein>
    <submittedName>
        <fullName evidence="6">Cysteine dioxygenase</fullName>
    </submittedName>
</protein>
<proteinExistence type="inferred from homology"/>
<evidence type="ECO:0000256" key="1">
    <source>
        <dbReference type="ARBA" id="ARBA00006622"/>
    </source>
</evidence>
<keyword evidence="4" id="KW-0560">Oxidoreductase</keyword>
<evidence type="ECO:0000256" key="2">
    <source>
        <dbReference type="ARBA" id="ARBA00022723"/>
    </source>
</evidence>
<evidence type="ECO:0000313" key="6">
    <source>
        <dbReference type="EMBL" id="MFC4618467.1"/>
    </source>
</evidence>